<evidence type="ECO:0000256" key="1">
    <source>
        <dbReference type="SAM" id="Phobius"/>
    </source>
</evidence>
<keyword evidence="1" id="KW-1133">Transmembrane helix</keyword>
<sequence length="89" mass="10438">MIKQLYKRVYARRQQLAVFGVNTLAWLLVVMQWRLSQSTALDGEKEKFILLKLSTAEKLCVQPRRSLFTKKITIKGMKSMKLNFRCSVE</sequence>
<comment type="caution">
    <text evidence="2">The sequence shown here is derived from an EMBL/GenBank/DDBJ whole genome shotgun (WGS) entry which is preliminary data.</text>
</comment>
<dbReference type="AlphaFoldDB" id="D6ST25"/>
<reference evidence="2" key="1">
    <citation type="submission" date="2010-05" db="EMBL/GenBank/DDBJ databases">
        <title>The draft genome of Desulfonatronospira thiodismutans ASO3-1.</title>
        <authorList>
            <consortium name="US DOE Joint Genome Institute (JGI-PGF)"/>
            <person name="Lucas S."/>
            <person name="Copeland A."/>
            <person name="Lapidus A."/>
            <person name="Cheng J.-F."/>
            <person name="Bruce D."/>
            <person name="Goodwin L."/>
            <person name="Pitluck S."/>
            <person name="Chertkov O."/>
            <person name="Brettin T."/>
            <person name="Detter J.C."/>
            <person name="Han C."/>
            <person name="Land M.L."/>
            <person name="Hauser L."/>
            <person name="Kyrpides N."/>
            <person name="Mikhailova N."/>
            <person name="Muyzer G."/>
            <person name="Woyke T."/>
        </authorList>
    </citation>
    <scope>NUCLEOTIDE SEQUENCE [LARGE SCALE GENOMIC DNA]</scope>
    <source>
        <strain evidence="2">ASO3-1</strain>
    </source>
</reference>
<feature type="transmembrane region" description="Helical" evidence="1">
    <location>
        <begin position="16"/>
        <end position="35"/>
    </location>
</feature>
<keyword evidence="3" id="KW-1185">Reference proteome</keyword>
<evidence type="ECO:0000313" key="2">
    <source>
        <dbReference type="EMBL" id="EFI33841.1"/>
    </source>
</evidence>
<organism evidence="2 3">
    <name type="scientific">Desulfonatronospira thiodismutans ASO3-1</name>
    <dbReference type="NCBI Taxonomy" id="555779"/>
    <lineage>
        <taxon>Bacteria</taxon>
        <taxon>Pseudomonadati</taxon>
        <taxon>Thermodesulfobacteriota</taxon>
        <taxon>Desulfovibrionia</taxon>
        <taxon>Desulfovibrionales</taxon>
        <taxon>Desulfonatronovibrionaceae</taxon>
        <taxon>Desulfonatronospira</taxon>
    </lineage>
</organism>
<name>D6ST25_9BACT</name>
<dbReference type="EMBL" id="ACJN02000003">
    <property type="protein sequence ID" value="EFI33841.1"/>
    <property type="molecule type" value="Genomic_DNA"/>
</dbReference>
<gene>
    <name evidence="2" type="ORF">Dthio_PD1180</name>
</gene>
<dbReference type="RefSeq" id="WP_008871190.1">
    <property type="nucleotide sequence ID" value="NZ_ACJN02000003.1"/>
</dbReference>
<dbReference type="Proteomes" id="UP000005496">
    <property type="component" value="Unassembled WGS sequence"/>
</dbReference>
<protein>
    <submittedName>
        <fullName evidence="2">Uncharacterized protein</fullName>
    </submittedName>
</protein>
<accession>D6ST25</accession>
<proteinExistence type="predicted"/>
<keyword evidence="1" id="KW-0472">Membrane</keyword>
<keyword evidence="1" id="KW-0812">Transmembrane</keyword>
<evidence type="ECO:0000313" key="3">
    <source>
        <dbReference type="Proteomes" id="UP000005496"/>
    </source>
</evidence>